<reference evidence="3" key="1">
    <citation type="submission" date="2022-11" db="EMBL/GenBank/DDBJ databases">
        <title>Methylomonas rapida sp. nov., Carotenoid-Producing Obligate Methanotrophs with High Growth Characteristics and Biotechnological Potential.</title>
        <authorList>
            <person name="Tikhonova E.N."/>
            <person name="Suleimanov R.Z."/>
            <person name="Miroshnikov K."/>
            <person name="Oshkin I.Y."/>
            <person name="Belova S.E."/>
            <person name="Danilova O.V."/>
            <person name="Ashikhmin A."/>
            <person name="Konopkin A."/>
            <person name="But S.Y."/>
            <person name="Khmelenina V.N."/>
            <person name="Kuznetsov N."/>
            <person name="Pimenov N.V."/>
            <person name="Dedysh S.N."/>
        </authorList>
    </citation>
    <scope>NUCLEOTIDE SEQUENCE</scope>
    <source>
        <strain evidence="3">MP1</strain>
    </source>
</reference>
<accession>A0ABY7GDG9</accession>
<dbReference type="SUPFAM" id="SSF52540">
    <property type="entry name" value="P-loop containing nucleoside triphosphate hydrolases"/>
    <property type="match status" value="1"/>
</dbReference>
<feature type="coiled-coil region" evidence="1">
    <location>
        <begin position="149"/>
        <end position="176"/>
    </location>
</feature>
<evidence type="ECO:0000313" key="3">
    <source>
        <dbReference type="EMBL" id="WAR43332.1"/>
    </source>
</evidence>
<dbReference type="Gene3D" id="3.40.50.300">
    <property type="entry name" value="P-loop containing nucleotide triphosphate hydrolases"/>
    <property type="match status" value="1"/>
</dbReference>
<dbReference type="RefSeq" id="WP_269021792.1">
    <property type="nucleotide sequence ID" value="NZ_CP113517.1"/>
</dbReference>
<proteinExistence type="predicted"/>
<sequence>MTRQELLQRSSTFLARFAHEVKVANAMGLFDINTIAEDFLIPIFSIAFNCPDLCNQNRIQMNFPAIDLGCATSRTSIQITSDSSSSKIRETLEKFASHGLGSDFDSLYVYVITERQKSYISQNLTEAINKLSIKFDTLTNILDFRDLAKKLSELTNEQLERINEHLEKEFRKADADLQFRNNLDAFLGVSQQKIEDEKRTKKYIPSVFVETSETKEEMRYFANPMFFYRKIDDDLRRIDLAYFNELLGMAKIEPVADNLRGITTLTAPNNLSELRARLVQQRTALEAIQEHVSPFSWYGDRAERFAPSDYLTGYWEVFRHSIESSGSGVFRSLEKVSKKIGIAQAKIFLVTGMAGQGKTNFICDLIENQFRAFEVPTIFIPARSLNDYPRPSRILSYIRNNRFAPDVSNLHDLLTLLNNVAEECQKPFVIAIDGINEVGDLDGFVAELRVFLEALCQYDFVKIVITCRSEFFDHKFADVFERQFSDHLYRVKDLRNEMSEDNKSRLLSSYLRHFKIKANFSKRSTEFLENDLILLRIFSEIHEDKDIGYVPDIYKGDIFEKYLVMKVEGFPTYLRQKALKSLYKICSQMLADENFSLISVEGFDDTERQIIERLIGEDIILRREVPSVGLASSGQSRFVALARARGLV</sequence>
<gene>
    <name evidence="3" type="ORF">NM686_013140</name>
</gene>
<dbReference type="Proteomes" id="UP001162780">
    <property type="component" value="Chromosome"/>
</dbReference>
<feature type="domain" description="SMEK" evidence="2">
    <location>
        <begin position="12"/>
        <end position="151"/>
    </location>
</feature>
<protein>
    <submittedName>
        <fullName evidence="3">SMEK domain-containing protein</fullName>
    </submittedName>
</protein>
<dbReference type="Pfam" id="PF21941">
    <property type="entry name" value="SMEK_N"/>
    <property type="match status" value="1"/>
</dbReference>
<dbReference type="NCBIfam" id="NF033859">
    <property type="entry name" value="SMEK_N"/>
    <property type="match status" value="1"/>
</dbReference>
<evidence type="ECO:0000256" key="1">
    <source>
        <dbReference type="SAM" id="Coils"/>
    </source>
</evidence>
<evidence type="ECO:0000313" key="4">
    <source>
        <dbReference type="Proteomes" id="UP001162780"/>
    </source>
</evidence>
<evidence type="ECO:0000259" key="2">
    <source>
        <dbReference type="Pfam" id="PF21941"/>
    </source>
</evidence>
<keyword evidence="4" id="KW-1185">Reference proteome</keyword>
<name>A0ABY7GDG9_9GAMM</name>
<organism evidence="3 4">
    <name type="scientific">Methylomonas rapida</name>
    <dbReference type="NCBI Taxonomy" id="2963939"/>
    <lineage>
        <taxon>Bacteria</taxon>
        <taxon>Pseudomonadati</taxon>
        <taxon>Pseudomonadota</taxon>
        <taxon>Gammaproteobacteria</taxon>
        <taxon>Methylococcales</taxon>
        <taxon>Methylococcaceae</taxon>
        <taxon>Methylomonas</taxon>
    </lineage>
</organism>
<dbReference type="InterPro" id="IPR027417">
    <property type="entry name" value="P-loop_NTPase"/>
</dbReference>
<dbReference type="EMBL" id="CP113517">
    <property type="protein sequence ID" value="WAR43332.1"/>
    <property type="molecule type" value="Genomic_DNA"/>
</dbReference>
<keyword evidence="1" id="KW-0175">Coiled coil</keyword>
<dbReference type="InterPro" id="IPR047740">
    <property type="entry name" value="SMEK_dom"/>
</dbReference>